<dbReference type="InterPro" id="IPR011050">
    <property type="entry name" value="Pectin_lyase_fold/virulence"/>
</dbReference>
<keyword evidence="3 4" id="KW-0326">Glycosidase</keyword>
<dbReference type="InterPro" id="IPR006626">
    <property type="entry name" value="PbH1"/>
</dbReference>
<evidence type="ECO:0000256" key="4">
    <source>
        <dbReference type="RuleBase" id="RU361169"/>
    </source>
</evidence>
<dbReference type="PANTHER" id="PTHR31339">
    <property type="entry name" value="PECTIN LYASE-RELATED"/>
    <property type="match status" value="1"/>
</dbReference>
<dbReference type="Proteomes" id="UP001161325">
    <property type="component" value="Unassembled WGS sequence"/>
</dbReference>
<dbReference type="GO" id="GO:0004650">
    <property type="term" value="F:polygalacturonase activity"/>
    <property type="evidence" value="ECO:0007669"/>
    <property type="project" value="InterPro"/>
</dbReference>
<keyword evidence="2 4" id="KW-0378">Hydrolase</keyword>
<dbReference type="InterPro" id="IPR000743">
    <property type="entry name" value="Glyco_hydro_28"/>
</dbReference>
<evidence type="ECO:0000313" key="6">
    <source>
        <dbReference type="Proteomes" id="UP001161325"/>
    </source>
</evidence>
<comment type="caution">
    <text evidence="5">The sequence shown here is derived from an EMBL/GenBank/DDBJ whole genome shotgun (WGS) entry which is preliminary data.</text>
</comment>
<dbReference type="InterPro" id="IPR006311">
    <property type="entry name" value="TAT_signal"/>
</dbReference>
<evidence type="ECO:0000256" key="1">
    <source>
        <dbReference type="ARBA" id="ARBA00008834"/>
    </source>
</evidence>
<keyword evidence="6" id="KW-1185">Reference proteome</keyword>
<proteinExistence type="inferred from homology"/>
<dbReference type="PROSITE" id="PS51318">
    <property type="entry name" value="TAT"/>
    <property type="match status" value="1"/>
</dbReference>
<dbReference type="RefSeq" id="WP_284348185.1">
    <property type="nucleotide sequence ID" value="NZ_BRXS01000001.1"/>
</dbReference>
<evidence type="ECO:0000256" key="2">
    <source>
        <dbReference type="ARBA" id="ARBA00022801"/>
    </source>
</evidence>
<protein>
    <submittedName>
        <fullName evidence="5">Glycoside hydrolase</fullName>
    </submittedName>
</protein>
<evidence type="ECO:0000313" key="5">
    <source>
        <dbReference type="EMBL" id="GLC23739.1"/>
    </source>
</evidence>
<gene>
    <name evidence="5" type="ORF">rosag_02520</name>
</gene>
<dbReference type="SUPFAM" id="SSF51126">
    <property type="entry name" value="Pectin lyase-like"/>
    <property type="match status" value="1"/>
</dbReference>
<dbReference type="GO" id="GO:0005975">
    <property type="term" value="P:carbohydrate metabolic process"/>
    <property type="evidence" value="ECO:0007669"/>
    <property type="project" value="InterPro"/>
</dbReference>
<dbReference type="SMART" id="SM00710">
    <property type="entry name" value="PbH1"/>
    <property type="match status" value="5"/>
</dbReference>
<name>A0AA37PZS7_9BACT</name>
<dbReference type="EMBL" id="BRXS01000001">
    <property type="protein sequence ID" value="GLC23739.1"/>
    <property type="molecule type" value="Genomic_DNA"/>
</dbReference>
<organism evidence="5 6">
    <name type="scientific">Roseisolibacter agri</name>
    <dbReference type="NCBI Taxonomy" id="2014610"/>
    <lineage>
        <taxon>Bacteria</taxon>
        <taxon>Pseudomonadati</taxon>
        <taxon>Gemmatimonadota</taxon>
        <taxon>Gemmatimonadia</taxon>
        <taxon>Gemmatimonadales</taxon>
        <taxon>Gemmatimonadaceae</taxon>
        <taxon>Roseisolibacter</taxon>
    </lineage>
</organism>
<dbReference type="Pfam" id="PF00295">
    <property type="entry name" value="Glyco_hydro_28"/>
    <property type="match status" value="1"/>
</dbReference>
<dbReference type="Gene3D" id="2.160.20.10">
    <property type="entry name" value="Single-stranded right-handed beta-helix, Pectin lyase-like"/>
    <property type="match status" value="1"/>
</dbReference>
<dbReference type="AlphaFoldDB" id="A0AA37PZS7"/>
<dbReference type="InterPro" id="IPR051801">
    <property type="entry name" value="GH28_Enzymes"/>
</dbReference>
<dbReference type="InterPro" id="IPR012334">
    <property type="entry name" value="Pectin_lyas_fold"/>
</dbReference>
<dbReference type="PANTHER" id="PTHR31339:SF9">
    <property type="entry name" value="PLASMIN AND FIBRONECTIN-BINDING PROTEIN A"/>
    <property type="match status" value="1"/>
</dbReference>
<sequence>MPTRRDLLRAGLAVGAGTALGLPRVDAGAQTPAPAPDDDARELAAILARIRPPTFPARDFAVTAFGGVADGATDCRPAIARAVAAANAAGGGRVVVSKGAWRCDGPIHLKSRVELHLAEGATVRFSADPAHYLPLVLTRWEGTECLNYSPLVYAYQATGVAITGRGTLDGNGKATFAGWRARQDADVNRLRQMGIDGVPVHERVFGPGHFLRPGMIQLWGCRDVLLEGFSVVDAPFWGIHPVYCQNVTVRGVTVRSHNPNNDGIDPESSTDVLVEKCTFDTGDDCIAIKSGRDQDGWRVGQASENIVLRDCDMTSLKAALCLGSEMSGGIRNVFLHDVRVGSTFTGIYFKTNLDRGGSITHVRIRDVTMREAELFVNFTTAYQGYRGGKFPPDVRDVRIERVTCERAKTGIRAVGVPDAPLRDLVLRDVAVRATPAPHEIRHVTGLRLENVRLNGAPLALPATIG</sequence>
<accession>A0AA37PZS7</accession>
<reference evidence="5" key="1">
    <citation type="submission" date="2022-08" db="EMBL/GenBank/DDBJ databases">
        <title>Draft genome sequencing of Roseisolibacter agri AW1220.</title>
        <authorList>
            <person name="Tobiishi Y."/>
            <person name="Tonouchi A."/>
        </authorList>
    </citation>
    <scope>NUCLEOTIDE SEQUENCE</scope>
    <source>
        <strain evidence="5">AW1220</strain>
    </source>
</reference>
<evidence type="ECO:0000256" key="3">
    <source>
        <dbReference type="ARBA" id="ARBA00023295"/>
    </source>
</evidence>
<comment type="similarity">
    <text evidence="1 4">Belongs to the glycosyl hydrolase 28 family.</text>
</comment>